<dbReference type="AlphaFoldDB" id="A0A239CQ03"/>
<reference evidence="2" key="1">
    <citation type="submission" date="2017-06" db="EMBL/GenBank/DDBJ databases">
        <authorList>
            <person name="Varghese N."/>
            <person name="Submissions S."/>
        </authorList>
    </citation>
    <scope>NUCLEOTIDE SEQUENCE [LARGE SCALE GENOMIC DNA]</scope>
    <source>
        <strain evidence="2">5C</strain>
    </source>
</reference>
<dbReference type="Gene3D" id="3.20.20.140">
    <property type="entry name" value="Metal-dependent hydrolases"/>
    <property type="match status" value="1"/>
</dbReference>
<organism evidence="1 2">
    <name type="scientific">Belliella buryatensis</name>
    <dbReference type="NCBI Taxonomy" id="1500549"/>
    <lineage>
        <taxon>Bacteria</taxon>
        <taxon>Pseudomonadati</taxon>
        <taxon>Bacteroidota</taxon>
        <taxon>Cytophagia</taxon>
        <taxon>Cytophagales</taxon>
        <taxon>Cyclobacteriaceae</taxon>
        <taxon>Belliella</taxon>
    </lineage>
</organism>
<gene>
    <name evidence="1" type="ORF">SAMN06295967_105168</name>
</gene>
<dbReference type="PANTHER" id="PTHR10443:SF12">
    <property type="entry name" value="DIPEPTIDASE"/>
    <property type="match status" value="1"/>
</dbReference>
<dbReference type="PANTHER" id="PTHR10443">
    <property type="entry name" value="MICROSOMAL DIPEPTIDASE"/>
    <property type="match status" value="1"/>
</dbReference>
<dbReference type="Pfam" id="PF01244">
    <property type="entry name" value="Peptidase_M19"/>
    <property type="match status" value="1"/>
</dbReference>
<evidence type="ECO:0000313" key="2">
    <source>
        <dbReference type="Proteomes" id="UP000198480"/>
    </source>
</evidence>
<dbReference type="InterPro" id="IPR032466">
    <property type="entry name" value="Metal_Hydrolase"/>
</dbReference>
<protein>
    <submittedName>
        <fullName evidence="1">Membrane dipeptidase</fullName>
    </submittedName>
</protein>
<name>A0A239CQ03_9BACT</name>
<dbReference type="PROSITE" id="PS51365">
    <property type="entry name" value="RENAL_DIPEPTIDASE_2"/>
    <property type="match status" value="1"/>
</dbReference>
<dbReference type="PROSITE" id="PS51257">
    <property type="entry name" value="PROKAR_LIPOPROTEIN"/>
    <property type="match status" value="1"/>
</dbReference>
<dbReference type="EMBL" id="FZOK01000005">
    <property type="protein sequence ID" value="SNS22177.1"/>
    <property type="molecule type" value="Genomic_DNA"/>
</dbReference>
<dbReference type="SUPFAM" id="SSF51556">
    <property type="entry name" value="Metallo-dependent hydrolases"/>
    <property type="match status" value="1"/>
</dbReference>
<dbReference type="Proteomes" id="UP000198480">
    <property type="component" value="Unassembled WGS sequence"/>
</dbReference>
<proteinExistence type="predicted"/>
<sequence>MNFEQVKIYWLILILLISCTSHVELSHEDLVAKVLKEAPLIDGHNDLLIHFIWCKACPRELDDYKLDTISDGHIDIPRLRKGGVGALLINIFGRGKEMNEYLQGWDLIYRIEEKYADDFKVAVTSSEVRQVMKSGKIAIIPSMEHTYELVDDLGRLRTLYRLGLRSVILAYNNNNIADGAFDEPIHDGLSDYGKELVLEMNRLGIMIDLSHITEKGMLDVLEITRAPVIFSHANARALTDTERNASNQVLLKLKENGGLIMLTPVNYFTTQEAHDYFLVKLDSMGKAFQEKYPNPDQMSDEEIELADAEWDAWEAANPHPKVTVKDFVDHFDYVKNMIGVDHIGIGSDFDGMSYLIEGLEDASTFPNILLELANRGWTEKELKKVTQENFLRVFEAVEQKSAELQKIEGPRIAKVTSEKMQRVP</sequence>
<dbReference type="GO" id="GO:0006508">
    <property type="term" value="P:proteolysis"/>
    <property type="evidence" value="ECO:0007669"/>
    <property type="project" value="InterPro"/>
</dbReference>
<accession>A0A239CQ03</accession>
<dbReference type="InterPro" id="IPR008257">
    <property type="entry name" value="Pept_M19"/>
</dbReference>
<dbReference type="CDD" id="cd01301">
    <property type="entry name" value="rDP_like"/>
    <property type="match status" value="1"/>
</dbReference>
<dbReference type="GO" id="GO:0070573">
    <property type="term" value="F:metallodipeptidase activity"/>
    <property type="evidence" value="ECO:0007669"/>
    <property type="project" value="InterPro"/>
</dbReference>
<keyword evidence="2" id="KW-1185">Reference proteome</keyword>
<evidence type="ECO:0000313" key="1">
    <source>
        <dbReference type="EMBL" id="SNS22177.1"/>
    </source>
</evidence>